<feature type="transmembrane region" description="Helical" evidence="1">
    <location>
        <begin position="86"/>
        <end position="108"/>
    </location>
</feature>
<protein>
    <submittedName>
        <fullName evidence="2">Uncharacterized protein</fullName>
    </submittedName>
</protein>
<reference evidence="3" key="1">
    <citation type="submission" date="2016-09" db="EMBL/GenBank/DDBJ databases">
        <authorList>
            <person name="Lysoe E."/>
        </authorList>
    </citation>
    <scope>NUCLEOTIDE SEQUENCE [LARGE SCALE GENOMIC DNA]</scope>
    <source>
        <strain evidence="3">LJ96T</strain>
    </source>
</reference>
<keyword evidence="3" id="KW-1185">Reference proteome</keyword>
<keyword evidence="1" id="KW-0472">Membrane</keyword>
<sequence>MAWEAKVNRELGHLNDAHSAARIDTPEYRQRRRALLQSALLSEGSGSHTLRRPAGGMATAVSATTIRAMPMRRAVTRTSQTHAKGLRWWLGGGVLVLLAAAVLTWSVLR</sequence>
<gene>
    <name evidence="2" type="ORF">BJI69_17950</name>
</gene>
<evidence type="ECO:0000256" key="1">
    <source>
        <dbReference type="SAM" id="Phobius"/>
    </source>
</evidence>
<dbReference type="EMBL" id="CP017480">
    <property type="protein sequence ID" value="APG05600.1"/>
    <property type="molecule type" value="Genomic_DNA"/>
</dbReference>
<accession>A0A1L3EX57</accession>
<dbReference type="AlphaFoldDB" id="A0A1L3EX57"/>
<proteinExistence type="predicted"/>
<organism evidence="2 3">
    <name type="scientific">Luteibacter rhizovicinus DSM 16549</name>
    <dbReference type="NCBI Taxonomy" id="1440763"/>
    <lineage>
        <taxon>Bacteria</taxon>
        <taxon>Pseudomonadati</taxon>
        <taxon>Pseudomonadota</taxon>
        <taxon>Gammaproteobacteria</taxon>
        <taxon>Lysobacterales</taxon>
        <taxon>Rhodanobacteraceae</taxon>
        <taxon>Luteibacter</taxon>
    </lineage>
</organism>
<dbReference type="STRING" id="1440763.BJI69_17950"/>
<keyword evidence="1" id="KW-1133">Transmembrane helix</keyword>
<evidence type="ECO:0000313" key="3">
    <source>
        <dbReference type="Proteomes" id="UP000182987"/>
    </source>
</evidence>
<dbReference type="KEGG" id="lrz:BJI69_17950"/>
<evidence type="ECO:0000313" key="2">
    <source>
        <dbReference type="EMBL" id="APG05600.1"/>
    </source>
</evidence>
<dbReference type="Proteomes" id="UP000182987">
    <property type="component" value="Chromosome"/>
</dbReference>
<keyword evidence="1" id="KW-0812">Transmembrane</keyword>
<name>A0A1L3EX57_9GAMM</name>